<comment type="caution">
    <text evidence="6">The sequence shown here is derived from an EMBL/GenBank/DDBJ whole genome shotgun (WGS) entry which is preliminary data.</text>
</comment>
<dbReference type="InterPro" id="IPR050342">
    <property type="entry name" value="HMGB"/>
</dbReference>
<feature type="domain" description="HMG box" evidence="5">
    <location>
        <begin position="23"/>
        <end position="91"/>
    </location>
</feature>
<evidence type="ECO:0000256" key="2">
    <source>
        <dbReference type="ARBA" id="ARBA00023242"/>
    </source>
</evidence>
<keyword evidence="7" id="KW-1185">Reference proteome</keyword>
<dbReference type="SUPFAM" id="SSF47095">
    <property type="entry name" value="HMG-box"/>
    <property type="match status" value="1"/>
</dbReference>
<dbReference type="InterPro" id="IPR036910">
    <property type="entry name" value="HMG_box_dom_sf"/>
</dbReference>
<sequence length="95" mass="11103">MMFHGEDGSKKKKQKKKNDPNAPKRAMFGFMFFSNMERHNVKRENPGIAFTDVGRVLGEKWKKMSEEEKEPYEAKARQDKNATRMKLLATRTPNP</sequence>
<dbReference type="EMBL" id="RDQH01000343">
    <property type="protein sequence ID" value="RXH69004.1"/>
    <property type="molecule type" value="Genomic_DNA"/>
</dbReference>
<accession>A0A498HFB1</accession>
<gene>
    <name evidence="6" type="ORF">DVH24_031337</name>
</gene>
<keyword evidence="2 3" id="KW-0539">Nucleus</keyword>
<evidence type="ECO:0000256" key="1">
    <source>
        <dbReference type="ARBA" id="ARBA00023125"/>
    </source>
</evidence>
<dbReference type="STRING" id="3750.A0A498HFB1"/>
<name>A0A498HFB1_MALDO</name>
<dbReference type="Gene3D" id="1.10.30.10">
    <property type="entry name" value="High mobility group box domain"/>
    <property type="match status" value="1"/>
</dbReference>
<feature type="compositionally biased region" description="Basic and acidic residues" evidence="4">
    <location>
        <begin position="64"/>
        <end position="82"/>
    </location>
</feature>
<dbReference type="Pfam" id="PF00505">
    <property type="entry name" value="HMG_box"/>
    <property type="match status" value="1"/>
</dbReference>
<dbReference type="PANTHER" id="PTHR48112:SF22">
    <property type="entry name" value="MITOCHONDRIAL TRANSCRIPTION FACTOR A, ISOFORM B"/>
    <property type="match status" value="1"/>
</dbReference>
<evidence type="ECO:0000313" key="7">
    <source>
        <dbReference type="Proteomes" id="UP000290289"/>
    </source>
</evidence>
<evidence type="ECO:0000259" key="5">
    <source>
        <dbReference type="PROSITE" id="PS50118"/>
    </source>
</evidence>
<dbReference type="PRINTS" id="PR00886">
    <property type="entry name" value="HIGHMOBLTY12"/>
</dbReference>
<dbReference type="SMART" id="SM00398">
    <property type="entry name" value="HMG"/>
    <property type="match status" value="1"/>
</dbReference>
<reference evidence="6 7" key="1">
    <citation type="submission" date="2018-10" db="EMBL/GenBank/DDBJ databases">
        <title>A high-quality apple genome assembly.</title>
        <authorList>
            <person name="Hu J."/>
        </authorList>
    </citation>
    <scope>NUCLEOTIDE SEQUENCE [LARGE SCALE GENOMIC DNA]</scope>
    <source>
        <strain evidence="7">cv. HFTH1</strain>
        <tissue evidence="6">Young leaf</tissue>
    </source>
</reference>
<evidence type="ECO:0000256" key="3">
    <source>
        <dbReference type="PROSITE-ProRule" id="PRU00267"/>
    </source>
</evidence>
<feature type="DNA-binding region" description="HMG box" evidence="3">
    <location>
        <begin position="23"/>
        <end position="91"/>
    </location>
</feature>
<dbReference type="AlphaFoldDB" id="A0A498HFB1"/>
<evidence type="ECO:0000256" key="4">
    <source>
        <dbReference type="SAM" id="MobiDB-lite"/>
    </source>
</evidence>
<proteinExistence type="predicted"/>
<dbReference type="Proteomes" id="UP000290289">
    <property type="component" value="Chromosome 17"/>
</dbReference>
<dbReference type="InterPro" id="IPR009071">
    <property type="entry name" value="HMG_box_dom"/>
</dbReference>
<protein>
    <recommendedName>
        <fullName evidence="5">HMG box domain-containing protein</fullName>
    </recommendedName>
</protein>
<keyword evidence="1 3" id="KW-0238">DNA-binding</keyword>
<feature type="region of interest" description="Disordered" evidence="4">
    <location>
        <begin position="1"/>
        <end position="25"/>
    </location>
</feature>
<feature type="region of interest" description="Disordered" evidence="4">
    <location>
        <begin position="64"/>
        <end position="95"/>
    </location>
</feature>
<dbReference type="PROSITE" id="PS50118">
    <property type="entry name" value="HMG_BOX_2"/>
    <property type="match status" value="1"/>
</dbReference>
<dbReference type="GO" id="GO:0005634">
    <property type="term" value="C:nucleus"/>
    <property type="evidence" value="ECO:0007669"/>
    <property type="project" value="UniProtKB-UniRule"/>
</dbReference>
<evidence type="ECO:0000313" key="6">
    <source>
        <dbReference type="EMBL" id="RXH69004.1"/>
    </source>
</evidence>
<dbReference type="FunFam" id="1.10.30.10:FF:000016">
    <property type="entry name" value="FACT complex subunit SSRP1"/>
    <property type="match status" value="1"/>
</dbReference>
<organism evidence="6 7">
    <name type="scientific">Malus domestica</name>
    <name type="common">Apple</name>
    <name type="synonym">Pyrus malus</name>
    <dbReference type="NCBI Taxonomy" id="3750"/>
    <lineage>
        <taxon>Eukaryota</taxon>
        <taxon>Viridiplantae</taxon>
        <taxon>Streptophyta</taxon>
        <taxon>Embryophyta</taxon>
        <taxon>Tracheophyta</taxon>
        <taxon>Spermatophyta</taxon>
        <taxon>Magnoliopsida</taxon>
        <taxon>eudicotyledons</taxon>
        <taxon>Gunneridae</taxon>
        <taxon>Pentapetalae</taxon>
        <taxon>rosids</taxon>
        <taxon>fabids</taxon>
        <taxon>Rosales</taxon>
        <taxon>Rosaceae</taxon>
        <taxon>Amygdaloideae</taxon>
        <taxon>Maleae</taxon>
        <taxon>Malus</taxon>
    </lineage>
</organism>
<dbReference type="GO" id="GO:0003677">
    <property type="term" value="F:DNA binding"/>
    <property type="evidence" value="ECO:0007669"/>
    <property type="project" value="UniProtKB-UniRule"/>
</dbReference>
<dbReference type="PANTHER" id="PTHR48112">
    <property type="entry name" value="HIGH MOBILITY GROUP PROTEIN DSP1"/>
    <property type="match status" value="1"/>
</dbReference>